<evidence type="ECO:0000256" key="5">
    <source>
        <dbReference type="ARBA" id="ARBA00023136"/>
    </source>
</evidence>
<dbReference type="PANTHER" id="PTHR30086:SF20">
    <property type="entry name" value="ARGININE EXPORTER PROTEIN ARGO-RELATED"/>
    <property type="match status" value="1"/>
</dbReference>
<keyword evidence="8" id="KW-1185">Reference proteome</keyword>
<name>A0A6B0SJH9_9EURY</name>
<dbReference type="GO" id="GO:0005886">
    <property type="term" value="C:plasma membrane"/>
    <property type="evidence" value="ECO:0007669"/>
    <property type="project" value="UniProtKB-SubCell"/>
</dbReference>
<dbReference type="Proteomes" id="UP000471521">
    <property type="component" value="Unassembled WGS sequence"/>
</dbReference>
<feature type="non-terminal residue" evidence="7">
    <location>
        <position position="1"/>
    </location>
</feature>
<feature type="transmembrane region" description="Helical" evidence="6">
    <location>
        <begin position="113"/>
        <end position="135"/>
    </location>
</feature>
<dbReference type="RefSeq" id="WP_159525499.1">
    <property type="nucleotide sequence ID" value="NZ_WUUU01000021.1"/>
</dbReference>
<dbReference type="AlphaFoldDB" id="A0A6B0SJH9"/>
<keyword evidence="2" id="KW-1003">Cell membrane</keyword>
<protein>
    <submittedName>
        <fullName evidence="7">LysE family transporter</fullName>
    </submittedName>
</protein>
<organism evidence="7 8">
    <name type="scientific">Halobacterium bonnevillei</name>
    <dbReference type="NCBI Taxonomy" id="2692200"/>
    <lineage>
        <taxon>Archaea</taxon>
        <taxon>Methanobacteriati</taxon>
        <taxon>Methanobacteriota</taxon>
        <taxon>Stenosarchaea group</taxon>
        <taxon>Halobacteria</taxon>
        <taxon>Halobacteriales</taxon>
        <taxon>Halobacteriaceae</taxon>
        <taxon>Halobacterium</taxon>
    </lineage>
</organism>
<evidence type="ECO:0000256" key="3">
    <source>
        <dbReference type="ARBA" id="ARBA00022692"/>
    </source>
</evidence>
<accession>A0A6B0SJH9</accession>
<keyword evidence="4 6" id="KW-1133">Transmembrane helix</keyword>
<keyword evidence="5 6" id="KW-0472">Membrane</keyword>
<evidence type="ECO:0000256" key="6">
    <source>
        <dbReference type="SAM" id="Phobius"/>
    </source>
</evidence>
<comment type="subcellular location">
    <subcellularLocation>
        <location evidence="1">Cell membrane</location>
        <topology evidence="1">Multi-pass membrane protein</topology>
    </subcellularLocation>
</comment>
<keyword evidence="3 6" id="KW-0812">Transmembrane</keyword>
<gene>
    <name evidence="7" type="ORF">GRX66_04695</name>
</gene>
<sequence>AALLATSPVAFAALKLCGGAYLCWLGARTLAGTGSLGSEGDVSRPFAAGFVTNVLNPKVAVFFLAFLPQFVDGNGPTTVPVLGATYATLTAVYLGGVGATAGRARALLEDHAVVLRAASGVALVALGGSVLAAAVA</sequence>
<evidence type="ECO:0000256" key="1">
    <source>
        <dbReference type="ARBA" id="ARBA00004651"/>
    </source>
</evidence>
<evidence type="ECO:0000313" key="8">
    <source>
        <dbReference type="Proteomes" id="UP000471521"/>
    </source>
</evidence>
<feature type="transmembrane region" description="Helical" evidence="6">
    <location>
        <begin position="46"/>
        <end position="67"/>
    </location>
</feature>
<proteinExistence type="predicted"/>
<dbReference type="EMBL" id="WUUU01000021">
    <property type="protein sequence ID" value="MXR19931.1"/>
    <property type="molecule type" value="Genomic_DNA"/>
</dbReference>
<dbReference type="GO" id="GO:0015171">
    <property type="term" value="F:amino acid transmembrane transporter activity"/>
    <property type="evidence" value="ECO:0007669"/>
    <property type="project" value="TreeGrafter"/>
</dbReference>
<dbReference type="OrthoDB" id="202606at2157"/>
<evidence type="ECO:0000256" key="4">
    <source>
        <dbReference type="ARBA" id="ARBA00022989"/>
    </source>
</evidence>
<evidence type="ECO:0000313" key="7">
    <source>
        <dbReference type="EMBL" id="MXR19931.1"/>
    </source>
</evidence>
<evidence type="ECO:0000256" key="2">
    <source>
        <dbReference type="ARBA" id="ARBA00022475"/>
    </source>
</evidence>
<dbReference type="PANTHER" id="PTHR30086">
    <property type="entry name" value="ARGININE EXPORTER PROTEIN ARGO"/>
    <property type="match status" value="1"/>
</dbReference>
<reference evidence="7 8" key="1">
    <citation type="submission" date="2019-12" db="EMBL/GenBank/DDBJ databases">
        <title>Isolation and characterization of three novel carbon monoxide-oxidizing members of Halobacteria from salione crusts and soils.</title>
        <authorList>
            <person name="Myers M.R."/>
            <person name="King G.M."/>
        </authorList>
    </citation>
    <scope>NUCLEOTIDE SEQUENCE [LARGE SCALE GENOMIC DNA]</scope>
    <source>
        <strain evidence="7 8">PCN9</strain>
    </source>
</reference>
<comment type="caution">
    <text evidence="7">The sequence shown here is derived from an EMBL/GenBank/DDBJ whole genome shotgun (WGS) entry which is preliminary data.</text>
</comment>
<feature type="transmembrane region" description="Helical" evidence="6">
    <location>
        <begin position="79"/>
        <end position="101"/>
    </location>
</feature>
<dbReference type="Pfam" id="PF01810">
    <property type="entry name" value="LysE"/>
    <property type="match status" value="1"/>
</dbReference>
<dbReference type="InterPro" id="IPR001123">
    <property type="entry name" value="LeuE-type"/>
</dbReference>